<evidence type="ECO:0000259" key="3">
    <source>
        <dbReference type="PROSITE" id="PS50043"/>
    </source>
</evidence>
<keyword evidence="5" id="KW-1185">Reference proteome</keyword>
<name>A0A2P8Q9Q3_9ACTN</name>
<dbReference type="PANTHER" id="PTHR16305:SF35">
    <property type="entry name" value="TRANSCRIPTIONAL ACTIVATOR DOMAIN"/>
    <property type="match status" value="1"/>
</dbReference>
<comment type="caution">
    <text evidence="4">The sequence shown here is derived from an EMBL/GenBank/DDBJ whole genome shotgun (WGS) entry which is preliminary data.</text>
</comment>
<evidence type="ECO:0000313" key="5">
    <source>
        <dbReference type="Proteomes" id="UP000240429"/>
    </source>
</evidence>
<evidence type="ECO:0000256" key="1">
    <source>
        <dbReference type="ARBA" id="ARBA00022741"/>
    </source>
</evidence>
<dbReference type="PRINTS" id="PR00038">
    <property type="entry name" value="HTHLUXR"/>
</dbReference>
<dbReference type="InterPro" id="IPR036388">
    <property type="entry name" value="WH-like_DNA-bd_sf"/>
</dbReference>
<dbReference type="GO" id="GO:0004016">
    <property type="term" value="F:adenylate cyclase activity"/>
    <property type="evidence" value="ECO:0007669"/>
    <property type="project" value="TreeGrafter"/>
</dbReference>
<dbReference type="GO" id="GO:0005737">
    <property type="term" value="C:cytoplasm"/>
    <property type="evidence" value="ECO:0007669"/>
    <property type="project" value="TreeGrafter"/>
</dbReference>
<dbReference type="SUPFAM" id="SSF46894">
    <property type="entry name" value="C-terminal effector domain of the bipartite response regulators"/>
    <property type="match status" value="1"/>
</dbReference>
<reference evidence="4 5" key="1">
    <citation type="submission" date="2018-03" db="EMBL/GenBank/DDBJ databases">
        <title>Streptomyces dioscori sp. nov., a novel endophytic actinobacterium isolated from bulbil of Dioscorea bulbifera L.</title>
        <authorList>
            <person name="Zhikuan W."/>
        </authorList>
    </citation>
    <scope>NUCLEOTIDE SEQUENCE [LARGE SCALE GENOMIC DNA]</scope>
    <source>
        <strain evidence="4 5">A217</strain>
    </source>
</reference>
<dbReference type="OrthoDB" id="7053960at2"/>
<dbReference type="AlphaFoldDB" id="A0A2P8Q9Q3"/>
<sequence>MNFTHPVLSGAGSPLVGRDGDLERISRLLDAPDSNGALLVSGEAGVGKSAVLDVVAETAAAAGSFVLRAGGVQFEADISYSTLNQALLPLRDGMVHLDGTHRAAVRVALGLSGGRPPERAVLFDAIMVLLRQTAEDSPVLIVVDDLPWVDRASAAALTFVARQLSSTGVGFLGSFRTGTVGFFENDGLPVHVLPPLDRASAAHLSKARFPGLAGQVRRRLLDAAQGNPLALLELPKELGADQSASLGVLPPVLALSDRLQSLYTSRVHNLPATTQQLLLLAALEGSGDLDVLAVAACEMLGRDALETLTSAEHDQLVQLNRDSRRLTFRHPLIRSAVFESSTSTRRRAAHLALAHALSDKPETRAWHLGEATLKPEESVAALLEDAAHRILGRGDAVAAVAALTRAADLSPRGPDRARRLTEAAYLGAEATGTLHNVHDLLEEAQRADADGGRSLHAAAAAVQLLLNSDGDITTAHHLLVGAIRQGTHGYDAHDAALTDALHLLLLVCFFAGREELWPAFHETLALLRPEPPALLSIASETFADPARTREMTLLMLDRILDEAGTEDDPAWLIRMGTVSIFTDRLALLRDTSWRLVGEGRDGGPVRRHLGGLMHLCLDDYVTGRWDEVVQLADEGLEACSRSGYTFDTWYYWYCKGLVVASRGDARTAGELADLMTGWAAPRGLRATLRCADHVRAVACAASGDFAQALRHTEAISPAGRLAPYVPQALWVFFDLVESAVRANRRADAVAHVDALRQAGVRGISSRLALLVGGATALVREDDEEAAQLFRATLAEQDARLWPFDMARVQLAYGERLRRARAAVESKGPLMEALRTFQRLGALPWAERASNELRAAGHAMHGEDHGGGALTPQEREIAKLAAGGLTNKQIAERLYISHRTVGAHLYQIYPKLGITSRVALQDALAALENTERNP</sequence>
<dbReference type="InterPro" id="IPR027417">
    <property type="entry name" value="P-loop_NTPase"/>
</dbReference>
<keyword evidence="2" id="KW-0067">ATP-binding</keyword>
<dbReference type="Gene3D" id="3.40.50.300">
    <property type="entry name" value="P-loop containing nucleotide triphosphate hydrolases"/>
    <property type="match status" value="1"/>
</dbReference>
<dbReference type="PANTHER" id="PTHR16305">
    <property type="entry name" value="TESTICULAR SOLUBLE ADENYLYL CYCLASE"/>
    <property type="match status" value="1"/>
</dbReference>
<dbReference type="InterPro" id="IPR016032">
    <property type="entry name" value="Sig_transdc_resp-reg_C-effctor"/>
</dbReference>
<evidence type="ECO:0000313" key="4">
    <source>
        <dbReference type="EMBL" id="PSM42976.1"/>
    </source>
</evidence>
<dbReference type="CDD" id="cd06170">
    <property type="entry name" value="LuxR_C_like"/>
    <property type="match status" value="1"/>
</dbReference>
<proteinExistence type="predicted"/>
<gene>
    <name evidence="4" type="ORF">C6Y14_12410</name>
</gene>
<dbReference type="EMBL" id="PYBJ01000007">
    <property type="protein sequence ID" value="PSM42976.1"/>
    <property type="molecule type" value="Genomic_DNA"/>
</dbReference>
<dbReference type="InterPro" id="IPR041664">
    <property type="entry name" value="AAA_16"/>
</dbReference>
<dbReference type="Pfam" id="PF00196">
    <property type="entry name" value="GerE"/>
    <property type="match status" value="1"/>
</dbReference>
<dbReference type="GO" id="GO:0005524">
    <property type="term" value="F:ATP binding"/>
    <property type="evidence" value="ECO:0007669"/>
    <property type="project" value="UniProtKB-KW"/>
</dbReference>
<dbReference type="InterPro" id="IPR000792">
    <property type="entry name" value="Tscrpt_reg_LuxR_C"/>
</dbReference>
<dbReference type="SUPFAM" id="SSF52540">
    <property type="entry name" value="P-loop containing nucleoside triphosphate hydrolases"/>
    <property type="match status" value="1"/>
</dbReference>
<accession>A0A2P8Q9Q3</accession>
<feature type="domain" description="HTH luxR-type" evidence="3">
    <location>
        <begin position="862"/>
        <end position="927"/>
    </location>
</feature>
<dbReference type="Pfam" id="PF13191">
    <property type="entry name" value="AAA_16"/>
    <property type="match status" value="1"/>
</dbReference>
<dbReference type="GO" id="GO:0003677">
    <property type="term" value="F:DNA binding"/>
    <property type="evidence" value="ECO:0007669"/>
    <property type="project" value="InterPro"/>
</dbReference>
<keyword evidence="1" id="KW-0547">Nucleotide-binding</keyword>
<dbReference type="GO" id="GO:0006355">
    <property type="term" value="P:regulation of DNA-templated transcription"/>
    <property type="evidence" value="ECO:0007669"/>
    <property type="project" value="InterPro"/>
</dbReference>
<dbReference type="SMART" id="SM00421">
    <property type="entry name" value="HTH_LUXR"/>
    <property type="match status" value="1"/>
</dbReference>
<dbReference type="Proteomes" id="UP000240429">
    <property type="component" value="Unassembled WGS sequence"/>
</dbReference>
<organism evidence="4 5">
    <name type="scientific">Streptomyces dioscori</name>
    <dbReference type="NCBI Taxonomy" id="2109333"/>
    <lineage>
        <taxon>Bacteria</taxon>
        <taxon>Bacillati</taxon>
        <taxon>Actinomycetota</taxon>
        <taxon>Actinomycetes</taxon>
        <taxon>Kitasatosporales</taxon>
        <taxon>Streptomycetaceae</taxon>
        <taxon>Streptomyces</taxon>
        <taxon>Streptomyces aurantiacus group</taxon>
    </lineage>
</organism>
<dbReference type="Gene3D" id="1.10.10.10">
    <property type="entry name" value="Winged helix-like DNA-binding domain superfamily/Winged helix DNA-binding domain"/>
    <property type="match status" value="1"/>
</dbReference>
<dbReference type="PROSITE" id="PS50043">
    <property type="entry name" value="HTH_LUXR_2"/>
    <property type="match status" value="1"/>
</dbReference>
<evidence type="ECO:0000256" key="2">
    <source>
        <dbReference type="ARBA" id="ARBA00022840"/>
    </source>
</evidence>
<protein>
    <submittedName>
        <fullName evidence="4">LuxR family transcriptional regulator</fullName>
    </submittedName>
</protein>